<feature type="transmembrane region" description="Helical" evidence="2">
    <location>
        <begin position="130"/>
        <end position="153"/>
    </location>
</feature>
<feature type="transmembrane region" description="Helical" evidence="2">
    <location>
        <begin position="230"/>
        <end position="251"/>
    </location>
</feature>
<sequence length="255" mass="27847">MPVENACSPRAATRRSRTQVYPEPVSTHEREGFRTRPEHRWPVLIALAVGTGLYAVLPNEASGVLRYVVVIAGVLCAIPMVVTNPSRLSRESAVGRGFALAFTAVLLVANQVAFFLLIQQLLRGEGSGAGTLLGAAQVWAINVIGYAVVYWEMDRGGPIARRRDARDELPPADFQFPQDSDRDAVSEVARRSSDTEDWAPGYVDYLYFSASNAMAFSPTDVMPLSTRAKLFMMVQAVSGFILLALVISRSVNILN</sequence>
<evidence type="ECO:0000256" key="2">
    <source>
        <dbReference type="SAM" id="Phobius"/>
    </source>
</evidence>
<keyword evidence="2" id="KW-1133">Transmembrane helix</keyword>
<evidence type="ECO:0000313" key="3">
    <source>
        <dbReference type="EMBL" id="SDO96305.1"/>
    </source>
</evidence>
<dbReference type="SUPFAM" id="SSF81324">
    <property type="entry name" value="Voltage-gated potassium channels"/>
    <property type="match status" value="1"/>
</dbReference>
<proteinExistence type="predicted"/>
<protein>
    <submittedName>
        <fullName evidence="3">Uncharacterized membrane protein</fullName>
    </submittedName>
</protein>
<feature type="transmembrane region" description="Helical" evidence="2">
    <location>
        <begin position="40"/>
        <end position="57"/>
    </location>
</feature>
<name>A0A1H0NV20_MICTS</name>
<dbReference type="EMBL" id="FNJN01000003">
    <property type="protein sequence ID" value="SDO96305.1"/>
    <property type="molecule type" value="Genomic_DNA"/>
</dbReference>
<organism evidence="3 4">
    <name type="scientific">Microbacterium testaceum (strain StLB037)</name>
    <dbReference type="NCBI Taxonomy" id="979556"/>
    <lineage>
        <taxon>Bacteria</taxon>
        <taxon>Bacillati</taxon>
        <taxon>Actinomycetota</taxon>
        <taxon>Actinomycetes</taxon>
        <taxon>Micrococcales</taxon>
        <taxon>Microbacteriaceae</taxon>
        <taxon>Microbacterium</taxon>
    </lineage>
</organism>
<reference evidence="3 4" key="1">
    <citation type="submission" date="2016-10" db="EMBL/GenBank/DDBJ databases">
        <authorList>
            <person name="de Groot N.N."/>
        </authorList>
    </citation>
    <scope>NUCLEOTIDE SEQUENCE [LARGE SCALE GENOMIC DNA]</scope>
    <source>
        <strain evidence="3 4">StLB037</strain>
    </source>
</reference>
<keyword evidence="2" id="KW-0812">Transmembrane</keyword>
<dbReference type="AlphaFoldDB" id="A0A1H0NV20"/>
<evidence type="ECO:0000256" key="1">
    <source>
        <dbReference type="SAM" id="MobiDB-lite"/>
    </source>
</evidence>
<gene>
    <name evidence="3" type="ORF">SAMN04487788_1553</name>
</gene>
<evidence type="ECO:0000313" key="4">
    <source>
        <dbReference type="Proteomes" id="UP000186456"/>
    </source>
</evidence>
<feature type="region of interest" description="Disordered" evidence="1">
    <location>
        <begin position="1"/>
        <end position="33"/>
    </location>
</feature>
<keyword evidence="2" id="KW-0472">Membrane</keyword>
<accession>A0A1H0NV20</accession>
<dbReference type="Proteomes" id="UP000186456">
    <property type="component" value="Unassembled WGS sequence"/>
</dbReference>
<feature type="transmembrane region" description="Helical" evidence="2">
    <location>
        <begin position="94"/>
        <end position="118"/>
    </location>
</feature>
<feature type="transmembrane region" description="Helical" evidence="2">
    <location>
        <begin position="63"/>
        <end position="82"/>
    </location>
</feature>